<sequence>MIVFVYLLLRRLPKKFIRLPQLKTHNNFYLRQILKKRFRCRSRVFNRLYGAPQRKAVVLRVVLMTPKKPNSAIRHVARVSIYKTGRRALCRIPGIGSSPTKFNRVLCRGGRANDLPTVRLTLVRGVYDFSGLYNKKRRRSIYGAPRPENTVTHRRRRYRHLSI</sequence>
<dbReference type="GO" id="GO:0015935">
    <property type="term" value="C:small ribosomal subunit"/>
    <property type="evidence" value="ECO:0007669"/>
    <property type="project" value="InterPro"/>
</dbReference>
<dbReference type="PROSITE" id="PS00055">
    <property type="entry name" value="RIBOSOMAL_S12"/>
    <property type="match status" value="1"/>
</dbReference>
<dbReference type="PANTHER" id="PTHR11652">
    <property type="entry name" value="30S RIBOSOMAL PROTEIN S12 FAMILY MEMBER"/>
    <property type="match status" value="1"/>
</dbReference>
<gene>
    <name evidence="4" type="primary">RPS12</name>
</gene>
<evidence type="ECO:0000256" key="1">
    <source>
        <dbReference type="ARBA" id="ARBA00005657"/>
    </source>
</evidence>
<dbReference type="GO" id="GO:0003735">
    <property type="term" value="F:structural constituent of ribosome"/>
    <property type="evidence" value="ECO:0007669"/>
    <property type="project" value="InterPro"/>
</dbReference>
<dbReference type="InterPro" id="IPR006032">
    <property type="entry name" value="Ribosomal_uS12"/>
</dbReference>
<keyword evidence="4" id="KW-0496">Mitochondrion</keyword>
<name>D1LDP4_9SPIT</name>
<dbReference type="PRINTS" id="PR01034">
    <property type="entry name" value="RIBOSOMALS12"/>
</dbReference>
<evidence type="ECO:0000256" key="3">
    <source>
        <dbReference type="ARBA" id="ARBA00023274"/>
    </source>
</evidence>
<comment type="similarity">
    <text evidence="1">Belongs to the universal ribosomal protein uS12 family.</text>
</comment>
<keyword evidence="3" id="KW-0687">Ribonucleoprotein</keyword>
<accession>D1LDP4</accession>
<geneLocation type="mitochondrion" evidence="4"/>
<evidence type="ECO:0000256" key="2">
    <source>
        <dbReference type="ARBA" id="ARBA00022980"/>
    </source>
</evidence>
<proteinExistence type="inferred from homology"/>
<dbReference type="Pfam" id="PF00164">
    <property type="entry name" value="Ribosom_S12_S23"/>
    <property type="match status" value="1"/>
</dbReference>
<evidence type="ECO:0000313" key="4">
    <source>
        <dbReference type="EMBL" id="ACX30959.1"/>
    </source>
</evidence>
<dbReference type="Gene3D" id="2.40.50.140">
    <property type="entry name" value="Nucleic acid-binding proteins"/>
    <property type="match status" value="1"/>
</dbReference>
<protein>
    <submittedName>
        <fullName evidence="4">Ribosomal protein S12</fullName>
    </submittedName>
</protein>
<keyword evidence="2 4" id="KW-0689">Ribosomal protein</keyword>
<dbReference type="SUPFAM" id="SSF50249">
    <property type="entry name" value="Nucleic acid-binding proteins"/>
    <property type="match status" value="1"/>
</dbReference>
<dbReference type="InterPro" id="IPR012340">
    <property type="entry name" value="NA-bd_OB-fold"/>
</dbReference>
<dbReference type="InterPro" id="IPR005679">
    <property type="entry name" value="Ribosomal_uS12_bac"/>
</dbReference>
<organism evidence="4">
    <name type="scientific">Moneuplotes minuta</name>
    <dbReference type="NCBI Taxonomy" id="74792"/>
    <lineage>
        <taxon>Eukaryota</taxon>
        <taxon>Sar</taxon>
        <taxon>Alveolata</taxon>
        <taxon>Ciliophora</taxon>
        <taxon>Intramacronucleata</taxon>
        <taxon>Spirotrichea</taxon>
        <taxon>Hypotrichia</taxon>
        <taxon>Euplotida</taxon>
        <taxon>Euplotidae</taxon>
        <taxon>Moneuplotes</taxon>
    </lineage>
</organism>
<dbReference type="AlphaFoldDB" id="D1LDP4"/>
<reference evidence="4" key="1">
    <citation type="journal article" date="2009" name="BMC Genomics">
        <title>The mitochondrial genomes of the ciliates Euplotes minuta and Euplotes crassus.</title>
        <authorList>
            <person name="de Graaf R.M."/>
            <person name="van Alen T.A."/>
            <person name="Dutilh B.E."/>
            <person name="Kuiper J.W."/>
            <person name="van Zoggel H.J."/>
            <person name="Huynh M.B."/>
            <person name="Gortz H.D."/>
            <person name="Huynen M.A."/>
            <person name="Hackstein J.H."/>
        </authorList>
    </citation>
    <scope>NUCLEOTIDE SEQUENCE</scope>
</reference>
<dbReference type="GO" id="GO:0006412">
    <property type="term" value="P:translation"/>
    <property type="evidence" value="ECO:0007669"/>
    <property type="project" value="InterPro"/>
</dbReference>
<dbReference type="EMBL" id="GQ903130">
    <property type="protein sequence ID" value="ACX30959.1"/>
    <property type="molecule type" value="Genomic_DNA"/>
</dbReference>